<dbReference type="NCBIfam" id="TIGR00012">
    <property type="entry name" value="L29"/>
    <property type="match status" value="1"/>
</dbReference>
<keyword evidence="3 5" id="KW-0687">Ribonucleoprotein</keyword>
<accession>A0A1F5SI38</accession>
<evidence type="ECO:0000313" key="8">
    <source>
        <dbReference type="Proteomes" id="UP000178367"/>
    </source>
</evidence>
<sequence>MELKELKKKTISDLHKILAESRDKLRDLRFKDANKQLKNVREIRSVRRVIAWALMLISGDKNGKEGKKTEEAKEDKTKEKEADKK</sequence>
<evidence type="ECO:0000256" key="2">
    <source>
        <dbReference type="ARBA" id="ARBA00022980"/>
    </source>
</evidence>
<dbReference type="InterPro" id="IPR036049">
    <property type="entry name" value="Ribosomal_uL29_sf"/>
</dbReference>
<comment type="caution">
    <text evidence="7">The sequence shown here is derived from an EMBL/GenBank/DDBJ whole genome shotgun (WGS) entry which is preliminary data.</text>
</comment>
<comment type="similarity">
    <text evidence="1 5">Belongs to the universal ribosomal protein uL29 family.</text>
</comment>
<protein>
    <recommendedName>
        <fullName evidence="4 5">Large ribosomal subunit protein uL29</fullName>
    </recommendedName>
</protein>
<dbReference type="HAMAP" id="MF_00374">
    <property type="entry name" value="Ribosomal_uL29"/>
    <property type="match status" value="1"/>
</dbReference>
<evidence type="ECO:0000256" key="6">
    <source>
        <dbReference type="SAM" id="MobiDB-lite"/>
    </source>
</evidence>
<dbReference type="Pfam" id="PF00831">
    <property type="entry name" value="Ribosomal_L29"/>
    <property type="match status" value="1"/>
</dbReference>
<proteinExistence type="inferred from homology"/>
<reference evidence="7 8" key="1">
    <citation type="journal article" date="2016" name="Nat. Commun.">
        <title>Thousands of microbial genomes shed light on interconnected biogeochemical processes in an aquifer system.</title>
        <authorList>
            <person name="Anantharaman K."/>
            <person name="Brown C.T."/>
            <person name="Hug L.A."/>
            <person name="Sharon I."/>
            <person name="Castelle C.J."/>
            <person name="Probst A.J."/>
            <person name="Thomas B.C."/>
            <person name="Singh A."/>
            <person name="Wilkins M.J."/>
            <person name="Karaoz U."/>
            <person name="Brodie E.L."/>
            <person name="Williams K.H."/>
            <person name="Hubbard S.S."/>
            <person name="Banfield J.F."/>
        </authorList>
    </citation>
    <scope>NUCLEOTIDE SEQUENCE [LARGE SCALE GENOMIC DNA]</scope>
</reference>
<evidence type="ECO:0000256" key="4">
    <source>
        <dbReference type="ARBA" id="ARBA00035204"/>
    </source>
</evidence>
<evidence type="ECO:0000256" key="5">
    <source>
        <dbReference type="HAMAP-Rule" id="MF_00374"/>
    </source>
</evidence>
<evidence type="ECO:0000256" key="1">
    <source>
        <dbReference type="ARBA" id="ARBA00009254"/>
    </source>
</evidence>
<name>A0A1F5SI38_9BACT</name>
<evidence type="ECO:0000313" key="7">
    <source>
        <dbReference type="EMBL" id="OGF26329.1"/>
    </source>
</evidence>
<gene>
    <name evidence="5" type="primary">rpmC</name>
    <name evidence="7" type="ORF">A2227_03530</name>
</gene>
<organism evidence="7 8">
    <name type="scientific">Candidatus Falkowbacteria bacterium RIFOXYA2_FULL_47_19</name>
    <dbReference type="NCBI Taxonomy" id="1797994"/>
    <lineage>
        <taxon>Bacteria</taxon>
        <taxon>Candidatus Falkowiibacteriota</taxon>
    </lineage>
</organism>
<dbReference type="SUPFAM" id="SSF46561">
    <property type="entry name" value="Ribosomal protein L29 (L29p)"/>
    <property type="match status" value="1"/>
</dbReference>
<dbReference type="Proteomes" id="UP000178367">
    <property type="component" value="Unassembled WGS sequence"/>
</dbReference>
<dbReference type="EMBL" id="MFGB01000016">
    <property type="protein sequence ID" value="OGF26329.1"/>
    <property type="molecule type" value="Genomic_DNA"/>
</dbReference>
<dbReference type="STRING" id="1797994.A2227_03530"/>
<dbReference type="InterPro" id="IPR001854">
    <property type="entry name" value="Ribosomal_uL29"/>
</dbReference>
<evidence type="ECO:0000256" key="3">
    <source>
        <dbReference type="ARBA" id="ARBA00023274"/>
    </source>
</evidence>
<dbReference type="AlphaFoldDB" id="A0A1F5SI38"/>
<feature type="region of interest" description="Disordered" evidence="6">
    <location>
        <begin position="61"/>
        <end position="85"/>
    </location>
</feature>
<dbReference type="GO" id="GO:0005840">
    <property type="term" value="C:ribosome"/>
    <property type="evidence" value="ECO:0007669"/>
    <property type="project" value="UniProtKB-KW"/>
</dbReference>
<dbReference type="GO" id="GO:0006412">
    <property type="term" value="P:translation"/>
    <property type="evidence" value="ECO:0007669"/>
    <property type="project" value="UniProtKB-UniRule"/>
</dbReference>
<dbReference type="Gene3D" id="1.10.287.310">
    <property type="match status" value="1"/>
</dbReference>
<keyword evidence="2 5" id="KW-0689">Ribosomal protein</keyword>
<dbReference type="GO" id="GO:1990904">
    <property type="term" value="C:ribonucleoprotein complex"/>
    <property type="evidence" value="ECO:0007669"/>
    <property type="project" value="UniProtKB-KW"/>
</dbReference>
<dbReference type="GO" id="GO:0003735">
    <property type="term" value="F:structural constituent of ribosome"/>
    <property type="evidence" value="ECO:0007669"/>
    <property type="project" value="InterPro"/>
</dbReference>